<sequence length="195" mass="22427">MAQMLQLHLGTCLWAALVLSVFAGPYRQTDHFRDLADSNGSENASIMLELLWAGIEIMTNDSIRIQDEEVASLRPAHRLLQVFQHEIPKHPAGIEEHLDHLSQSDTPITPEEFEQLIFTTVYCAYQIRTIQGLEKNLWINLFSQLVTEIIRELCKQVCPVESMDSLQLLALRPWQEMPFFITVLKNSYQSKLTMT</sequence>
<dbReference type="GeneID" id="129323692"/>
<accession>A0AA97IVD4</accession>
<dbReference type="PANTHER" id="PTHR34034">
    <property type="entry name" value="PROTEIN FAM180A-RELATED"/>
    <property type="match status" value="1"/>
</dbReference>
<evidence type="ECO:0000313" key="2">
    <source>
        <dbReference type="Proteomes" id="UP001190640"/>
    </source>
</evidence>
<keyword evidence="1" id="KW-0732">Signal</keyword>
<dbReference type="Pfam" id="PF15173">
    <property type="entry name" value="FAM180"/>
    <property type="match status" value="1"/>
</dbReference>
<gene>
    <name evidence="3" type="primary">FAM180B</name>
</gene>
<keyword evidence="2" id="KW-1185">Reference proteome</keyword>
<protein>
    <submittedName>
        <fullName evidence="3">Protein FAM180B</fullName>
    </submittedName>
</protein>
<dbReference type="KEGG" id="emc:129323692"/>
<evidence type="ECO:0000313" key="3">
    <source>
        <dbReference type="RefSeq" id="XP_054826260.1"/>
    </source>
</evidence>
<feature type="signal peptide" evidence="1">
    <location>
        <begin position="1"/>
        <end position="23"/>
    </location>
</feature>
<proteinExistence type="predicted"/>
<dbReference type="AlphaFoldDB" id="A0AA97IVD4"/>
<dbReference type="Proteomes" id="UP001190640">
    <property type="component" value="Chromosome 2"/>
</dbReference>
<name>A0AA97IVD4_EUBMA</name>
<dbReference type="CTD" id="399888"/>
<evidence type="ECO:0000256" key="1">
    <source>
        <dbReference type="SAM" id="SignalP"/>
    </source>
</evidence>
<organism evidence="2 3">
    <name type="scientific">Eublepharis macularius</name>
    <name type="common">Leopard gecko</name>
    <name type="synonym">Cyrtodactylus macularius</name>
    <dbReference type="NCBI Taxonomy" id="481883"/>
    <lineage>
        <taxon>Eukaryota</taxon>
        <taxon>Metazoa</taxon>
        <taxon>Chordata</taxon>
        <taxon>Craniata</taxon>
        <taxon>Vertebrata</taxon>
        <taxon>Euteleostomi</taxon>
        <taxon>Lepidosauria</taxon>
        <taxon>Squamata</taxon>
        <taxon>Bifurcata</taxon>
        <taxon>Gekkota</taxon>
        <taxon>Eublepharidae</taxon>
        <taxon>Eublepharinae</taxon>
        <taxon>Eublepharis</taxon>
    </lineage>
</organism>
<dbReference type="PANTHER" id="PTHR34034:SF1">
    <property type="entry name" value="PROTEIN FAM180B"/>
    <property type="match status" value="1"/>
</dbReference>
<reference evidence="3" key="1">
    <citation type="submission" date="2025-08" db="UniProtKB">
        <authorList>
            <consortium name="RefSeq"/>
        </authorList>
    </citation>
    <scope>IDENTIFICATION</scope>
    <source>
        <tissue evidence="3">Blood</tissue>
    </source>
</reference>
<dbReference type="RefSeq" id="XP_054826260.1">
    <property type="nucleotide sequence ID" value="XM_054970285.1"/>
</dbReference>
<dbReference type="InterPro" id="IPR029170">
    <property type="entry name" value="FAM180"/>
</dbReference>
<feature type="chain" id="PRO_5041733604" evidence="1">
    <location>
        <begin position="24"/>
        <end position="195"/>
    </location>
</feature>